<proteinExistence type="predicted"/>
<protein>
    <submittedName>
        <fullName evidence="1">Uncharacterized protein</fullName>
    </submittedName>
</protein>
<dbReference type="EMBL" id="BARW01005349">
    <property type="protein sequence ID" value="GAI78289.1"/>
    <property type="molecule type" value="Genomic_DNA"/>
</dbReference>
<sequence>MIIEGLYPGYPEPNLVNFIVKVKTIPTDISVHDYDTRIEILDQSISAYYNELVNISLQYFIDETGTPLNGATLTYTWIGLNPINVFTDPLNSLYFTFTINTSDAQSTG</sequence>
<accession>X1TE19</accession>
<comment type="caution">
    <text evidence="1">The sequence shown here is derived from an EMBL/GenBank/DDBJ whole genome shotgun (WGS) entry which is preliminary data.</text>
</comment>
<organism evidence="1">
    <name type="scientific">marine sediment metagenome</name>
    <dbReference type="NCBI Taxonomy" id="412755"/>
    <lineage>
        <taxon>unclassified sequences</taxon>
        <taxon>metagenomes</taxon>
        <taxon>ecological metagenomes</taxon>
    </lineage>
</organism>
<name>X1TE19_9ZZZZ</name>
<dbReference type="AlphaFoldDB" id="X1TE19"/>
<reference evidence="1" key="1">
    <citation type="journal article" date="2014" name="Front. Microbiol.">
        <title>High frequency of phylogenetically diverse reductive dehalogenase-homologous genes in deep subseafloor sedimentary metagenomes.</title>
        <authorList>
            <person name="Kawai M."/>
            <person name="Futagami T."/>
            <person name="Toyoda A."/>
            <person name="Takaki Y."/>
            <person name="Nishi S."/>
            <person name="Hori S."/>
            <person name="Arai W."/>
            <person name="Tsubouchi T."/>
            <person name="Morono Y."/>
            <person name="Uchiyama I."/>
            <person name="Ito T."/>
            <person name="Fujiyama A."/>
            <person name="Inagaki F."/>
            <person name="Takami H."/>
        </authorList>
    </citation>
    <scope>NUCLEOTIDE SEQUENCE</scope>
    <source>
        <strain evidence="1">Expedition CK06-06</strain>
    </source>
</reference>
<evidence type="ECO:0000313" key="1">
    <source>
        <dbReference type="EMBL" id="GAI78289.1"/>
    </source>
</evidence>
<gene>
    <name evidence="1" type="ORF">S12H4_11724</name>
</gene>
<feature type="non-terminal residue" evidence="1">
    <location>
        <position position="108"/>
    </location>
</feature>